<dbReference type="PANTHER" id="PTHR43433">
    <property type="entry name" value="HYDROLASE, ALPHA/BETA FOLD FAMILY PROTEIN"/>
    <property type="match status" value="1"/>
</dbReference>
<dbReference type="SUPFAM" id="SSF53474">
    <property type="entry name" value="alpha/beta-Hydrolases"/>
    <property type="match status" value="1"/>
</dbReference>
<sequence length="183" mass="20328">MVDILNRPHTEDNDGNENKYSNGSIFSDSQKMQEPLSHNAGKVSLRNSIQVCSYDNRGAGRSSVPEHRSYYTTGIMARDALALLDHLGWKKAHVVGHSMGAMIACKLAAIEPNRISSLALLNGTGGGFECFPKIDRTTISIILRFLKARTPEGRADVDLDTHYTKEFLEAYVGSVKRREILYQ</sequence>
<evidence type="ECO:0000259" key="2">
    <source>
        <dbReference type="Pfam" id="PF00561"/>
    </source>
</evidence>
<dbReference type="EMBL" id="JAHRHJ020003813">
    <property type="protein sequence ID" value="KAH9287569.1"/>
    <property type="molecule type" value="Genomic_DNA"/>
</dbReference>
<dbReference type="InterPro" id="IPR029058">
    <property type="entry name" value="AB_hydrolase_fold"/>
</dbReference>
<feature type="non-terminal residue" evidence="3">
    <location>
        <position position="183"/>
    </location>
</feature>
<feature type="compositionally biased region" description="Basic and acidic residues" evidence="1">
    <location>
        <begin position="1"/>
        <end position="12"/>
    </location>
</feature>
<dbReference type="AlphaFoldDB" id="A0AA38C0D4"/>
<dbReference type="Gene3D" id="3.40.50.1820">
    <property type="entry name" value="alpha/beta hydrolase"/>
    <property type="match status" value="1"/>
</dbReference>
<gene>
    <name evidence="3" type="ORF">KI387_031686</name>
</gene>
<evidence type="ECO:0000313" key="3">
    <source>
        <dbReference type="EMBL" id="KAH9287569.1"/>
    </source>
</evidence>
<evidence type="ECO:0000313" key="4">
    <source>
        <dbReference type="Proteomes" id="UP000824469"/>
    </source>
</evidence>
<organism evidence="3 4">
    <name type="scientific">Taxus chinensis</name>
    <name type="common">Chinese yew</name>
    <name type="synonym">Taxus wallichiana var. chinensis</name>
    <dbReference type="NCBI Taxonomy" id="29808"/>
    <lineage>
        <taxon>Eukaryota</taxon>
        <taxon>Viridiplantae</taxon>
        <taxon>Streptophyta</taxon>
        <taxon>Embryophyta</taxon>
        <taxon>Tracheophyta</taxon>
        <taxon>Spermatophyta</taxon>
        <taxon>Pinopsida</taxon>
        <taxon>Pinidae</taxon>
        <taxon>Conifers II</taxon>
        <taxon>Cupressales</taxon>
        <taxon>Taxaceae</taxon>
        <taxon>Taxus</taxon>
    </lineage>
</organism>
<name>A0AA38C0D4_TAXCH</name>
<keyword evidence="4" id="KW-1185">Reference proteome</keyword>
<feature type="domain" description="AB hydrolase-1" evidence="2">
    <location>
        <begin position="48"/>
        <end position="128"/>
    </location>
</feature>
<feature type="region of interest" description="Disordered" evidence="1">
    <location>
        <begin position="1"/>
        <end position="26"/>
    </location>
</feature>
<evidence type="ECO:0000256" key="1">
    <source>
        <dbReference type="SAM" id="MobiDB-lite"/>
    </source>
</evidence>
<dbReference type="InterPro" id="IPR000073">
    <property type="entry name" value="AB_hydrolase_1"/>
</dbReference>
<accession>A0AA38C0D4</accession>
<protein>
    <recommendedName>
        <fullName evidence="2">AB hydrolase-1 domain-containing protein</fullName>
    </recommendedName>
</protein>
<dbReference type="InterPro" id="IPR050471">
    <property type="entry name" value="AB_hydrolase"/>
</dbReference>
<dbReference type="PANTHER" id="PTHR43433:SF5">
    <property type="entry name" value="AB HYDROLASE-1 DOMAIN-CONTAINING PROTEIN"/>
    <property type="match status" value="1"/>
</dbReference>
<dbReference type="OMA" id="HTEDNDG"/>
<dbReference type="Proteomes" id="UP000824469">
    <property type="component" value="Unassembled WGS sequence"/>
</dbReference>
<comment type="caution">
    <text evidence="3">The sequence shown here is derived from an EMBL/GenBank/DDBJ whole genome shotgun (WGS) entry which is preliminary data.</text>
</comment>
<dbReference type="Pfam" id="PF00561">
    <property type="entry name" value="Abhydrolase_1"/>
    <property type="match status" value="1"/>
</dbReference>
<reference evidence="3 4" key="1">
    <citation type="journal article" date="2021" name="Nat. Plants">
        <title>The Taxus genome provides insights into paclitaxel biosynthesis.</title>
        <authorList>
            <person name="Xiong X."/>
            <person name="Gou J."/>
            <person name="Liao Q."/>
            <person name="Li Y."/>
            <person name="Zhou Q."/>
            <person name="Bi G."/>
            <person name="Li C."/>
            <person name="Du R."/>
            <person name="Wang X."/>
            <person name="Sun T."/>
            <person name="Guo L."/>
            <person name="Liang H."/>
            <person name="Lu P."/>
            <person name="Wu Y."/>
            <person name="Zhang Z."/>
            <person name="Ro D.K."/>
            <person name="Shang Y."/>
            <person name="Huang S."/>
            <person name="Yan J."/>
        </authorList>
    </citation>
    <scope>NUCLEOTIDE SEQUENCE [LARGE SCALE GENOMIC DNA]</scope>
    <source>
        <strain evidence="3">Ta-2019</strain>
    </source>
</reference>
<proteinExistence type="predicted"/>